<dbReference type="AlphaFoldDB" id="A0A9N9LFF9"/>
<organism evidence="1 2">
    <name type="scientific">Hymenoscyphus albidus</name>
    <dbReference type="NCBI Taxonomy" id="595503"/>
    <lineage>
        <taxon>Eukaryota</taxon>
        <taxon>Fungi</taxon>
        <taxon>Dikarya</taxon>
        <taxon>Ascomycota</taxon>
        <taxon>Pezizomycotina</taxon>
        <taxon>Leotiomycetes</taxon>
        <taxon>Helotiales</taxon>
        <taxon>Helotiaceae</taxon>
        <taxon>Hymenoscyphus</taxon>
    </lineage>
</organism>
<dbReference type="Proteomes" id="UP000701801">
    <property type="component" value="Unassembled WGS sequence"/>
</dbReference>
<gene>
    <name evidence="1" type="ORF">HYALB_00008026</name>
</gene>
<proteinExistence type="predicted"/>
<reference evidence="1" key="1">
    <citation type="submission" date="2021-07" db="EMBL/GenBank/DDBJ databases">
        <authorList>
            <person name="Durling M."/>
        </authorList>
    </citation>
    <scope>NUCLEOTIDE SEQUENCE</scope>
</reference>
<comment type="caution">
    <text evidence="1">The sequence shown here is derived from an EMBL/GenBank/DDBJ whole genome shotgun (WGS) entry which is preliminary data.</text>
</comment>
<dbReference type="OrthoDB" id="10464603at2759"/>
<accession>A0A9N9LFF9</accession>
<sequence>MLGVEIMSIISQDFMLNPEAATFLHPSSNTDSTKCRIHRLYFPTCGHTLTVATHDPRVCTHTDTTKACPRIYASPETSQSSTFSPEACHICTNNMSWLSEHASTLIASLDLEPAPEMNIHDEMRDKKLARANRDEHATLPSVLALEEGCVVRQMRFGGCTCVMEVITHSTSCYTRGISQCEDSKLLVAGQAAGGLWQEGMCAWCRGDTAYLLRYGDVVRRLEGSEVPAGSSGMGGDLRRIEN</sequence>
<dbReference type="EMBL" id="CAJVRM010000025">
    <property type="protein sequence ID" value="CAG8971632.1"/>
    <property type="molecule type" value="Genomic_DNA"/>
</dbReference>
<name>A0A9N9LFF9_9HELO</name>
<evidence type="ECO:0000313" key="2">
    <source>
        <dbReference type="Proteomes" id="UP000701801"/>
    </source>
</evidence>
<keyword evidence="2" id="KW-1185">Reference proteome</keyword>
<evidence type="ECO:0000313" key="1">
    <source>
        <dbReference type="EMBL" id="CAG8971632.1"/>
    </source>
</evidence>
<protein>
    <submittedName>
        <fullName evidence="1">Uncharacterized protein</fullName>
    </submittedName>
</protein>